<reference evidence="3" key="2">
    <citation type="submission" date="2023-05" db="EMBL/GenBank/DDBJ databases">
        <authorList>
            <consortium name="Lawrence Berkeley National Laboratory"/>
            <person name="Steindorff A."/>
            <person name="Hensen N."/>
            <person name="Bonometti L."/>
            <person name="Westerberg I."/>
            <person name="Brannstrom I.O."/>
            <person name="Guillou S."/>
            <person name="Cros-Aarteil S."/>
            <person name="Calhoun S."/>
            <person name="Haridas S."/>
            <person name="Kuo A."/>
            <person name="Mondo S."/>
            <person name="Pangilinan J."/>
            <person name="Riley R."/>
            <person name="Labutti K."/>
            <person name="Andreopoulos B."/>
            <person name="Lipzen A."/>
            <person name="Chen C."/>
            <person name="Yanf M."/>
            <person name="Daum C."/>
            <person name="Ng V."/>
            <person name="Clum A."/>
            <person name="Ohm R."/>
            <person name="Martin F."/>
            <person name="Silar P."/>
            <person name="Natvig D."/>
            <person name="Lalanne C."/>
            <person name="Gautier V."/>
            <person name="Ament-Velasquez S.L."/>
            <person name="Kruys A."/>
            <person name="Hutchinson M.I."/>
            <person name="Powell A.J."/>
            <person name="Barry K."/>
            <person name="Miller A.N."/>
            <person name="Grigoriev I.V."/>
            <person name="Debuchy R."/>
            <person name="Gladieux P."/>
            <person name="Thoren M.H."/>
            <person name="Johannesson H."/>
        </authorList>
    </citation>
    <scope>NUCLEOTIDE SEQUENCE</scope>
    <source>
        <strain evidence="3">CBS 757.83</strain>
    </source>
</reference>
<dbReference type="PANTHER" id="PTHR10039:SF15">
    <property type="entry name" value="NACHT DOMAIN-CONTAINING PROTEIN"/>
    <property type="match status" value="1"/>
</dbReference>
<protein>
    <recommendedName>
        <fullName evidence="2">Nephrocystin 3-like N-terminal domain-containing protein</fullName>
    </recommendedName>
</protein>
<sequence length="389" mass="43482">MEPVSAVGFVAAIVQLIETTTKVIGYVNDVKDGPAERAQFARHASSLLALLIDLRYRAEESKPTSISWLAALRGLRAPGGPLDQLQSHMEHLARKLEPSTGRLQRVGKALAWVLDKKEMEELLTRIERVKTLVMLALQNDLFVRLLSRCGSPAPWSGSTLTGGSDEEFTKVTTWLSSLDFAAKQVDFSNRRQPGTGEWLLSDPGFLSWLGGEKQTLWCPGLPGAGKTTLAAMVIDWLESQHRGIVIYLYCNYKEEAIQTPHNMLGSLLKQIVQQKIALPEEVRSLHKEHLQKQTLPKLDELARLFVQEVKTRSAVFVVIDALDECAERGNTRGTLLDTIERLPSNARVLITSRYSPTIQDGFKMIPHIIADIRATPEDVKRYVQARIEK</sequence>
<dbReference type="AlphaFoldDB" id="A0AAN6Q6C6"/>
<evidence type="ECO:0000313" key="4">
    <source>
        <dbReference type="Proteomes" id="UP001305647"/>
    </source>
</evidence>
<evidence type="ECO:0000313" key="3">
    <source>
        <dbReference type="EMBL" id="KAK4101587.1"/>
    </source>
</evidence>
<feature type="non-terminal residue" evidence="3">
    <location>
        <position position="389"/>
    </location>
</feature>
<organism evidence="3 4">
    <name type="scientific">Parathielavia hyrcaniae</name>
    <dbReference type="NCBI Taxonomy" id="113614"/>
    <lineage>
        <taxon>Eukaryota</taxon>
        <taxon>Fungi</taxon>
        <taxon>Dikarya</taxon>
        <taxon>Ascomycota</taxon>
        <taxon>Pezizomycotina</taxon>
        <taxon>Sordariomycetes</taxon>
        <taxon>Sordariomycetidae</taxon>
        <taxon>Sordariales</taxon>
        <taxon>Chaetomiaceae</taxon>
        <taxon>Parathielavia</taxon>
    </lineage>
</organism>
<dbReference type="SUPFAM" id="SSF52540">
    <property type="entry name" value="P-loop containing nucleoside triphosphate hydrolases"/>
    <property type="match status" value="1"/>
</dbReference>
<reference evidence="3" key="1">
    <citation type="journal article" date="2023" name="Mol. Phylogenet. Evol.">
        <title>Genome-scale phylogeny and comparative genomics of the fungal order Sordariales.</title>
        <authorList>
            <person name="Hensen N."/>
            <person name="Bonometti L."/>
            <person name="Westerberg I."/>
            <person name="Brannstrom I.O."/>
            <person name="Guillou S."/>
            <person name="Cros-Aarteil S."/>
            <person name="Calhoun S."/>
            <person name="Haridas S."/>
            <person name="Kuo A."/>
            <person name="Mondo S."/>
            <person name="Pangilinan J."/>
            <person name="Riley R."/>
            <person name="LaButti K."/>
            <person name="Andreopoulos B."/>
            <person name="Lipzen A."/>
            <person name="Chen C."/>
            <person name="Yan M."/>
            <person name="Daum C."/>
            <person name="Ng V."/>
            <person name="Clum A."/>
            <person name="Steindorff A."/>
            <person name="Ohm R.A."/>
            <person name="Martin F."/>
            <person name="Silar P."/>
            <person name="Natvig D.O."/>
            <person name="Lalanne C."/>
            <person name="Gautier V."/>
            <person name="Ament-Velasquez S.L."/>
            <person name="Kruys A."/>
            <person name="Hutchinson M.I."/>
            <person name="Powell A.J."/>
            <person name="Barry K."/>
            <person name="Miller A.N."/>
            <person name="Grigoriev I.V."/>
            <person name="Debuchy R."/>
            <person name="Gladieux P."/>
            <person name="Hiltunen Thoren M."/>
            <person name="Johannesson H."/>
        </authorList>
    </citation>
    <scope>NUCLEOTIDE SEQUENCE</scope>
    <source>
        <strain evidence="3">CBS 757.83</strain>
    </source>
</reference>
<keyword evidence="1" id="KW-0677">Repeat</keyword>
<proteinExistence type="predicted"/>
<dbReference type="PANTHER" id="PTHR10039">
    <property type="entry name" value="AMELOGENIN"/>
    <property type="match status" value="1"/>
</dbReference>
<dbReference type="InterPro" id="IPR056884">
    <property type="entry name" value="NPHP3-like_N"/>
</dbReference>
<evidence type="ECO:0000259" key="2">
    <source>
        <dbReference type="Pfam" id="PF24883"/>
    </source>
</evidence>
<gene>
    <name evidence="3" type="ORF">N658DRAFT_385173</name>
</gene>
<dbReference type="Gene3D" id="3.40.50.300">
    <property type="entry name" value="P-loop containing nucleotide triphosphate hydrolases"/>
    <property type="match status" value="1"/>
</dbReference>
<keyword evidence="4" id="KW-1185">Reference proteome</keyword>
<dbReference type="InterPro" id="IPR027417">
    <property type="entry name" value="P-loop_NTPase"/>
</dbReference>
<name>A0AAN6Q6C6_9PEZI</name>
<feature type="domain" description="Nephrocystin 3-like N-terminal" evidence="2">
    <location>
        <begin position="194"/>
        <end position="353"/>
    </location>
</feature>
<dbReference type="Proteomes" id="UP001305647">
    <property type="component" value="Unassembled WGS sequence"/>
</dbReference>
<dbReference type="Pfam" id="PF24883">
    <property type="entry name" value="NPHP3_N"/>
    <property type="match status" value="1"/>
</dbReference>
<comment type="caution">
    <text evidence="3">The sequence shown here is derived from an EMBL/GenBank/DDBJ whole genome shotgun (WGS) entry which is preliminary data.</text>
</comment>
<dbReference type="EMBL" id="MU863634">
    <property type="protein sequence ID" value="KAK4101587.1"/>
    <property type="molecule type" value="Genomic_DNA"/>
</dbReference>
<accession>A0AAN6Q6C6</accession>
<evidence type="ECO:0000256" key="1">
    <source>
        <dbReference type="ARBA" id="ARBA00022737"/>
    </source>
</evidence>